<dbReference type="GeneID" id="10509956"/>
<evidence type="ECO:0000256" key="2">
    <source>
        <dbReference type="SAM" id="MobiDB-lite"/>
    </source>
</evidence>
<dbReference type="EMBL" id="GL870958">
    <property type="protein sequence ID" value="EGC39407.1"/>
    <property type="molecule type" value="Genomic_DNA"/>
</dbReference>
<evidence type="ECO:0000313" key="4">
    <source>
        <dbReference type="EMBL" id="EGC39407.1"/>
    </source>
</evidence>
<evidence type="ECO:0000256" key="1">
    <source>
        <dbReference type="SAM" id="Coils"/>
    </source>
</evidence>
<feature type="compositionally biased region" description="Basic and acidic residues" evidence="2">
    <location>
        <begin position="662"/>
        <end position="692"/>
    </location>
</feature>
<dbReference type="PANTHER" id="PTHR13595:SF3">
    <property type="entry name" value="CXC DOMAIN-CONTAINING PROTEIN"/>
    <property type="match status" value="1"/>
</dbReference>
<feature type="compositionally biased region" description="Low complexity" evidence="2">
    <location>
        <begin position="779"/>
        <end position="804"/>
    </location>
</feature>
<evidence type="ECO:0000259" key="3">
    <source>
        <dbReference type="Pfam" id="PF08729"/>
    </source>
</evidence>
<reference evidence="5" key="1">
    <citation type="journal article" date="2011" name="Genome Biol.">
        <title>Comparative genomics of the social amoebae Dictyostelium discoideum and Dictyostelium purpureum.</title>
        <authorList>
            <consortium name="US DOE Joint Genome Institute (JGI-PGF)"/>
            <person name="Sucgang R."/>
            <person name="Kuo A."/>
            <person name="Tian X."/>
            <person name="Salerno W."/>
            <person name="Parikh A."/>
            <person name="Feasley C.L."/>
            <person name="Dalin E."/>
            <person name="Tu H."/>
            <person name="Huang E."/>
            <person name="Barry K."/>
            <person name="Lindquist E."/>
            <person name="Shapiro H."/>
            <person name="Bruce D."/>
            <person name="Schmutz J."/>
            <person name="Salamov A."/>
            <person name="Fey P."/>
            <person name="Gaudet P."/>
            <person name="Anjard C."/>
            <person name="Babu M.M."/>
            <person name="Basu S."/>
            <person name="Bushmanova Y."/>
            <person name="van der Wel H."/>
            <person name="Katoh-Kurasawa M."/>
            <person name="Dinh C."/>
            <person name="Coutinho P.M."/>
            <person name="Saito T."/>
            <person name="Elias M."/>
            <person name="Schaap P."/>
            <person name="Kay R.R."/>
            <person name="Henrissat B."/>
            <person name="Eichinger L."/>
            <person name="Rivero F."/>
            <person name="Putnam N.H."/>
            <person name="West C.M."/>
            <person name="Loomis W.F."/>
            <person name="Chisholm R.L."/>
            <person name="Shaulsky G."/>
            <person name="Strassmann J.E."/>
            <person name="Queller D.C."/>
            <person name="Kuspa A."/>
            <person name="Grigoriev I.V."/>
        </authorList>
    </citation>
    <scope>NUCLEOTIDE SEQUENCE [LARGE SCALE GENOMIC DNA]</scope>
    <source>
        <strain evidence="5">QSDP1</strain>
    </source>
</reference>
<feature type="compositionally biased region" description="Basic and acidic residues" evidence="2">
    <location>
        <begin position="710"/>
        <end position="773"/>
    </location>
</feature>
<dbReference type="InterPro" id="IPR014840">
    <property type="entry name" value="HRD"/>
</dbReference>
<feature type="compositionally biased region" description="Basic and acidic residues" evidence="2">
    <location>
        <begin position="561"/>
        <end position="574"/>
    </location>
</feature>
<dbReference type="Proteomes" id="UP000001064">
    <property type="component" value="Unassembled WGS sequence"/>
</dbReference>
<feature type="domain" description="Hpc2-related" evidence="3">
    <location>
        <begin position="206"/>
        <end position="248"/>
    </location>
</feature>
<protein>
    <recommendedName>
        <fullName evidence="3">Hpc2-related domain-containing protein</fullName>
    </recommendedName>
</protein>
<dbReference type="AlphaFoldDB" id="F0Z9G4"/>
<name>F0Z9G4_DICPU</name>
<feature type="region of interest" description="Disordered" evidence="2">
    <location>
        <begin position="561"/>
        <end position="804"/>
    </location>
</feature>
<dbReference type="RefSeq" id="XP_003284081.1">
    <property type="nucleotide sequence ID" value="XM_003284033.1"/>
</dbReference>
<dbReference type="KEGG" id="dpp:DICPUDRAFT_96563"/>
<dbReference type="Pfam" id="PF08729">
    <property type="entry name" value="HUN"/>
    <property type="match status" value="1"/>
</dbReference>
<keyword evidence="5" id="KW-1185">Reference proteome</keyword>
<dbReference type="eggNOG" id="ENOG502RCZ9">
    <property type="taxonomic scope" value="Eukaryota"/>
</dbReference>
<organism evidence="4 5">
    <name type="scientific">Dictyostelium purpureum</name>
    <name type="common">Slime mold</name>
    <dbReference type="NCBI Taxonomy" id="5786"/>
    <lineage>
        <taxon>Eukaryota</taxon>
        <taxon>Amoebozoa</taxon>
        <taxon>Evosea</taxon>
        <taxon>Eumycetozoa</taxon>
        <taxon>Dictyostelia</taxon>
        <taxon>Dictyosteliales</taxon>
        <taxon>Dictyosteliaceae</taxon>
        <taxon>Dictyostelium</taxon>
    </lineage>
</organism>
<feature type="compositionally biased region" description="Basic and acidic residues" evidence="2">
    <location>
        <begin position="595"/>
        <end position="642"/>
    </location>
</feature>
<keyword evidence="1" id="KW-0175">Coiled coil</keyword>
<evidence type="ECO:0000313" key="5">
    <source>
        <dbReference type="Proteomes" id="UP000001064"/>
    </source>
</evidence>
<dbReference type="STRING" id="5786.F0Z9G4"/>
<dbReference type="VEuPathDB" id="AmoebaDB:DICPUDRAFT_96563"/>
<sequence length="804" mass="91145">MSIEDRNLLNIPSTSSSSRLINFNNNNNNNNSFSNINTSNNINNIIRKDTMLASSLGSTITNGNPSSPNQNNDDSILSNNSSTNTNNNPINNNESNQTLTPNKGFLTPNTQTQPKTPKTMRFEVNLKSMKGEVDYKQLVKNYIQDQNKEKISSSFYGAAPSNDYRENFEIEKELNTLTNPKNRLTEVIDKIERINTLGSNINYMEDGENSEDQYDEDDSFIDDSQIIDFDDELETNYGGFFVNQGEVEHKERTFIDYEDDDDYEIEMMANGRGSSSNKHVNGMIGIDKAGAGISSTTAVAAPSISSATTTTATVKKRKFADDQSSANKKHKIVLLDPSSPEIESLLAKLEEEIKMFQKENLDLKLLPKKEAPLLAKLYEKLRRTNTAGYIPSSILNRLSTLWGIKEKTIKVHLKKAWEDNGQKTQTKSIKSIDKLNELMITFKNSVEKEFADQVFSNNNKAITVSIEGVEKPLEYTWSRDSRERVFEIVKLNKEIIDLKNSTEVIDAEKTGRPPVLIIEKTSRSNLYKKIVNLLPDTGITPKSLSNAYTTIRTIERKRERKLEEAAANNEEKNKPQLTTTTTTTTSMMPPAPSSNKDRSSDRSKDRGDKEKSERDHHSSSHHRSSDRSDKEKSDRKDRDYHKSSSSSHQGSDHHKSSSSSSGDKEKRRDRDRERDRSDRDKEKSKDRSDRKSSSSSSSSSGTKDYSSSSSKKEHSSSSSKESEKDRERRKEREREKERERRKEREREKEREKDKDKDKKIKDVDLDIIHDMNSYKKKTSSSNSSSLSSPPTSSSTTSTSTSNII</sequence>
<gene>
    <name evidence="4" type="ORF">DICPUDRAFT_96563</name>
</gene>
<feature type="compositionally biased region" description="Low complexity" evidence="2">
    <location>
        <begin position="693"/>
        <end position="709"/>
    </location>
</feature>
<feature type="compositionally biased region" description="Low complexity" evidence="2">
    <location>
        <begin position="62"/>
        <end position="97"/>
    </location>
</feature>
<dbReference type="OMA" id="TMRFEVN"/>
<dbReference type="OrthoDB" id="21279at2759"/>
<dbReference type="PANTHER" id="PTHR13595">
    <property type="entry name" value="ARL6IP4 PROTEIN"/>
    <property type="match status" value="1"/>
</dbReference>
<dbReference type="InParanoid" id="F0Z9G4"/>
<proteinExistence type="predicted"/>
<feature type="region of interest" description="Disordered" evidence="2">
    <location>
        <begin position="57"/>
        <end position="116"/>
    </location>
</feature>
<accession>F0Z9G4</accession>
<feature type="coiled-coil region" evidence="1">
    <location>
        <begin position="339"/>
        <end position="366"/>
    </location>
</feature>
<feature type="compositionally biased region" description="Low complexity" evidence="2">
    <location>
        <begin position="107"/>
        <end position="116"/>
    </location>
</feature>